<proteinExistence type="predicted"/>
<dbReference type="HOGENOM" id="CLU_793518_0_0_1"/>
<sequence>MNQPEFTTIHCGKLVSIKLEKSEDANITNIQADVYEHTGQIFNKLRVIQSKVKGSWNILCVDKAICNKTGVVQVCVLLQNTKSSRYLNLLTLQHLRTFQTVFTYKHIETLSAVRPCNIHIAHGPSVVLYNPTVKCILYFYLTENKQIKIASEAAANVRFMVSQSFDKVQAQFDFLAFKNPEQSATDLKLVNQEKEILMKENDSGWFKLSFVREFSGETRIFEEKSNLIPDTHCSVITAYFQMENKGEVLYITNKQQLVLSRNGNIIKSCAIPLSSCKRIYMVGSDDRAIAVTHDLNNSACCLVRLSTFQILETWTNISAVAFGPLPILNSVQMCVVMLKMPSGLEQIGRN</sequence>
<dbReference type="GO" id="GO:1990414">
    <property type="term" value="P:replication-born double-strand break repair via sister chromatid exchange"/>
    <property type="evidence" value="ECO:0007669"/>
    <property type="project" value="TreeGrafter"/>
</dbReference>
<dbReference type="PANTHER" id="PTHR28450">
    <property type="entry name" value="FANCONI ANEMIA GROUP B PROTEIN"/>
    <property type="match status" value="1"/>
</dbReference>
<evidence type="ECO:0000313" key="2">
    <source>
        <dbReference type="Proteomes" id="UP000007875"/>
    </source>
</evidence>
<keyword evidence="2" id="KW-1185">Reference proteome</keyword>
<organism evidence="1 2">
    <name type="scientific">Ciona savignyi</name>
    <name type="common">Pacific transparent sea squirt</name>
    <dbReference type="NCBI Taxonomy" id="51511"/>
    <lineage>
        <taxon>Eukaryota</taxon>
        <taxon>Metazoa</taxon>
        <taxon>Chordata</taxon>
        <taxon>Tunicata</taxon>
        <taxon>Ascidiacea</taxon>
        <taxon>Phlebobranchia</taxon>
        <taxon>Cionidae</taxon>
        <taxon>Ciona</taxon>
    </lineage>
</organism>
<reference evidence="1" key="2">
    <citation type="submission" date="2025-08" db="UniProtKB">
        <authorList>
            <consortium name="Ensembl"/>
        </authorList>
    </citation>
    <scope>IDENTIFICATION</scope>
</reference>
<dbReference type="InterPro" id="IPR033333">
    <property type="entry name" value="FANCB"/>
</dbReference>
<dbReference type="Ensembl" id="ENSCSAVT00000017673.1">
    <property type="protein sequence ID" value="ENSCSAVP00000017482.1"/>
    <property type="gene ID" value="ENSCSAVG00000010295.1"/>
</dbReference>
<dbReference type="GO" id="GO:0036297">
    <property type="term" value="P:interstrand cross-link repair"/>
    <property type="evidence" value="ECO:0007669"/>
    <property type="project" value="InterPro"/>
</dbReference>
<reference evidence="2" key="1">
    <citation type="submission" date="2003-08" db="EMBL/GenBank/DDBJ databases">
        <authorList>
            <person name="Birren B."/>
            <person name="Nusbaum C."/>
            <person name="Abebe A."/>
            <person name="Abouelleil A."/>
            <person name="Adekoya E."/>
            <person name="Ait-zahra M."/>
            <person name="Allen N."/>
            <person name="Allen T."/>
            <person name="An P."/>
            <person name="Anderson M."/>
            <person name="Anderson S."/>
            <person name="Arachchi H."/>
            <person name="Armbruster J."/>
            <person name="Bachantsang P."/>
            <person name="Baldwin J."/>
            <person name="Barry A."/>
            <person name="Bayul T."/>
            <person name="Blitshsteyn B."/>
            <person name="Bloom T."/>
            <person name="Blye J."/>
            <person name="Boguslavskiy L."/>
            <person name="Borowsky M."/>
            <person name="Boukhgalter B."/>
            <person name="Brunache A."/>
            <person name="Butler J."/>
            <person name="Calixte N."/>
            <person name="Calvo S."/>
            <person name="Camarata J."/>
            <person name="Campo K."/>
            <person name="Chang J."/>
            <person name="Cheshatsang Y."/>
            <person name="Citroen M."/>
            <person name="Collymore A."/>
            <person name="Considine T."/>
            <person name="Cook A."/>
            <person name="Cooke P."/>
            <person name="Corum B."/>
            <person name="Cuomo C."/>
            <person name="David R."/>
            <person name="Dawoe T."/>
            <person name="Degray S."/>
            <person name="Dodge S."/>
            <person name="Dooley K."/>
            <person name="Dorje P."/>
            <person name="Dorjee K."/>
            <person name="Dorris L."/>
            <person name="Duffey N."/>
            <person name="Dupes A."/>
            <person name="Elkins T."/>
            <person name="Engels R."/>
            <person name="Erickson J."/>
            <person name="Farina A."/>
            <person name="Faro S."/>
            <person name="Ferreira P."/>
            <person name="Fischer H."/>
            <person name="Fitzgerald M."/>
            <person name="Foley K."/>
            <person name="Gage D."/>
            <person name="Galagan J."/>
            <person name="Gearin G."/>
            <person name="Gnerre S."/>
            <person name="Gnirke A."/>
            <person name="Goyette A."/>
            <person name="Graham J."/>
            <person name="Grandbois E."/>
            <person name="Gyaltsen K."/>
            <person name="Hafez N."/>
            <person name="Hagopian D."/>
            <person name="Hagos B."/>
            <person name="Hall J."/>
            <person name="Hatcher B."/>
            <person name="Heller A."/>
            <person name="Higgins H."/>
            <person name="Honan T."/>
            <person name="Horn A."/>
            <person name="Houde N."/>
            <person name="Hughes L."/>
            <person name="Hulme W."/>
            <person name="Husby E."/>
            <person name="Iliev I."/>
            <person name="Jaffe D."/>
            <person name="Jones C."/>
            <person name="Kamal M."/>
            <person name="Kamat A."/>
            <person name="Kamvysselis M."/>
            <person name="Karlsson E."/>
            <person name="Kells C."/>
            <person name="Kieu A."/>
            <person name="Kisner P."/>
            <person name="Kodira C."/>
            <person name="Kulbokas E."/>
            <person name="Labutti K."/>
            <person name="Lama D."/>
            <person name="Landers T."/>
            <person name="Leger J."/>
            <person name="Levine S."/>
            <person name="Lewis D."/>
            <person name="Lewis T."/>
            <person name="Lindblad-toh K."/>
            <person name="Liu X."/>
            <person name="Lokyitsang T."/>
            <person name="Lokyitsang Y."/>
            <person name="Lucien O."/>
            <person name="Lui A."/>
            <person name="Ma L.J."/>
            <person name="Mabbitt R."/>
            <person name="Macdonald J."/>
            <person name="Maclean C."/>
            <person name="Major J."/>
            <person name="Manning J."/>
            <person name="Marabella R."/>
            <person name="Maru K."/>
            <person name="Matthews C."/>
            <person name="Mauceli E."/>
            <person name="Mccarthy M."/>
            <person name="Mcdonough S."/>
            <person name="Mcghee T."/>
            <person name="Meldrim J."/>
            <person name="Meneus L."/>
            <person name="Mesirov J."/>
            <person name="Mihalev A."/>
            <person name="Mihova T."/>
            <person name="Mikkelsen T."/>
            <person name="Mlenga V."/>
            <person name="Moru K."/>
            <person name="Mozes J."/>
            <person name="Mulrain L."/>
            <person name="Munson G."/>
            <person name="Naylor J."/>
            <person name="Newes C."/>
            <person name="Nguyen C."/>
            <person name="Nguyen N."/>
            <person name="Nguyen T."/>
            <person name="Nicol R."/>
            <person name="Nielsen C."/>
            <person name="Nizzari M."/>
            <person name="Norbu C."/>
            <person name="Norbu N."/>
            <person name="O'donnell P."/>
            <person name="Okoawo O."/>
            <person name="O'leary S."/>
            <person name="Omotosho B."/>
            <person name="O'neill K."/>
            <person name="Osman S."/>
            <person name="Parker S."/>
            <person name="Perrin D."/>
            <person name="Phunkhang P."/>
            <person name="Piqani B."/>
            <person name="Purcell S."/>
            <person name="Rachupka T."/>
            <person name="Ramasamy U."/>
            <person name="Rameau R."/>
            <person name="Ray V."/>
            <person name="Raymond C."/>
            <person name="Retta R."/>
            <person name="Richardson S."/>
            <person name="Rise C."/>
            <person name="Rodriguez J."/>
            <person name="Rogers J."/>
            <person name="Rogov P."/>
            <person name="Rutman M."/>
            <person name="Schupbach R."/>
            <person name="Seaman C."/>
            <person name="Settipalli S."/>
            <person name="Sharpe T."/>
            <person name="Sheridan J."/>
            <person name="Sherpa N."/>
            <person name="Shi J."/>
            <person name="Smirnov S."/>
            <person name="Smith C."/>
            <person name="Sougnez C."/>
            <person name="Spencer B."/>
            <person name="Stalker J."/>
            <person name="Stange-thomann N."/>
            <person name="Stavropoulos S."/>
            <person name="Stetson K."/>
            <person name="Stone C."/>
            <person name="Stone S."/>
            <person name="Stubbs M."/>
            <person name="Talamas J."/>
            <person name="Tchuinga P."/>
            <person name="Tenzing P."/>
            <person name="Tesfaye S."/>
            <person name="Theodore J."/>
            <person name="Thoulutsang Y."/>
            <person name="Topham K."/>
            <person name="Towey S."/>
            <person name="Tsamla T."/>
            <person name="Tsomo N."/>
            <person name="Vallee D."/>
            <person name="Vassiliev H."/>
            <person name="Venkataraman V."/>
            <person name="Vinson J."/>
            <person name="Vo A."/>
            <person name="Wade C."/>
            <person name="Wang S."/>
            <person name="Wangchuk T."/>
            <person name="Wangdi T."/>
            <person name="Whittaker C."/>
            <person name="Wilkinson J."/>
            <person name="Wu Y."/>
            <person name="Wyman D."/>
            <person name="Yadav S."/>
            <person name="Yang S."/>
            <person name="Yang X."/>
            <person name="Yeager S."/>
            <person name="Yee E."/>
            <person name="Young G."/>
            <person name="Zainoun J."/>
            <person name="Zembeck L."/>
            <person name="Zimmer A."/>
            <person name="Zody M."/>
            <person name="Lander E."/>
        </authorList>
    </citation>
    <scope>NUCLEOTIDE SEQUENCE [LARGE SCALE GENOMIC DNA]</scope>
</reference>
<dbReference type="PANTHER" id="PTHR28450:SF1">
    <property type="entry name" value="FANCONI ANEMIA GROUP B PROTEIN"/>
    <property type="match status" value="1"/>
</dbReference>
<dbReference type="GO" id="GO:2000042">
    <property type="term" value="P:negative regulation of double-strand break repair via homologous recombination"/>
    <property type="evidence" value="ECO:0007669"/>
    <property type="project" value="TreeGrafter"/>
</dbReference>
<accession>H2ZIR6</accession>
<dbReference type="Proteomes" id="UP000007875">
    <property type="component" value="Unassembled WGS sequence"/>
</dbReference>
<reference evidence="1" key="3">
    <citation type="submission" date="2025-09" db="UniProtKB">
        <authorList>
            <consortium name="Ensembl"/>
        </authorList>
    </citation>
    <scope>IDENTIFICATION</scope>
</reference>
<name>H2ZIR6_CIOSA</name>
<dbReference type="InParanoid" id="H2ZIR6"/>
<evidence type="ECO:0000313" key="1">
    <source>
        <dbReference type="Ensembl" id="ENSCSAVP00000017482.1"/>
    </source>
</evidence>
<dbReference type="GO" id="GO:1905168">
    <property type="term" value="P:positive regulation of double-strand break repair via homologous recombination"/>
    <property type="evidence" value="ECO:0007669"/>
    <property type="project" value="TreeGrafter"/>
</dbReference>
<protein>
    <submittedName>
        <fullName evidence="1">Uncharacterized protein</fullName>
    </submittedName>
</protein>
<dbReference type="GO" id="GO:0043240">
    <property type="term" value="C:Fanconi anaemia nuclear complex"/>
    <property type="evidence" value="ECO:0007669"/>
    <property type="project" value="InterPro"/>
</dbReference>
<dbReference type="AlphaFoldDB" id="H2ZIR6"/>